<proteinExistence type="predicted"/>
<dbReference type="RefSeq" id="WP_272180563.1">
    <property type="nucleotide sequence ID" value="NZ_JAQOMS010000002.1"/>
</dbReference>
<sequence length="164" mass="18187">MNKSILILAAIFSFNALSAPELKGSPDELKRFLHPSENIITITRTAEEVVFKDIAIISLVATTEDDKLSVALNKNSKLRAKISSVLTNAGIELKNINNSKFSTSPDYGWFGDKPDSYKVSNVIAIRINSESAMESIAKVVDQNREVTLLKTEYEHSKKQSTLKK</sequence>
<keyword evidence="3" id="KW-1185">Reference proteome</keyword>
<gene>
    <name evidence="2" type="ORF">PN838_09895</name>
</gene>
<organism evidence="2 3">
    <name type="scientific">Psychrosphaera algicola</name>
    <dbReference type="NCBI Taxonomy" id="3023714"/>
    <lineage>
        <taxon>Bacteria</taxon>
        <taxon>Pseudomonadati</taxon>
        <taxon>Pseudomonadota</taxon>
        <taxon>Gammaproteobacteria</taxon>
        <taxon>Alteromonadales</taxon>
        <taxon>Pseudoalteromonadaceae</taxon>
        <taxon>Psychrosphaera</taxon>
    </lineage>
</organism>
<dbReference type="Gene3D" id="3.30.70.2970">
    <property type="entry name" value="Protein of unknown function (DUF541), domain 2"/>
    <property type="match status" value="1"/>
</dbReference>
<protein>
    <submittedName>
        <fullName evidence="2">SIMPL domain-containing protein</fullName>
    </submittedName>
</protein>
<dbReference type="InterPro" id="IPR007497">
    <property type="entry name" value="SIMPL/DUF541"/>
</dbReference>
<dbReference type="Proteomes" id="UP001528411">
    <property type="component" value="Unassembled WGS sequence"/>
</dbReference>
<keyword evidence="1" id="KW-0732">Signal</keyword>
<feature type="signal peptide" evidence="1">
    <location>
        <begin position="1"/>
        <end position="18"/>
    </location>
</feature>
<name>A0ABT5FBW1_9GAMM</name>
<feature type="chain" id="PRO_5045250086" evidence="1">
    <location>
        <begin position="19"/>
        <end position="164"/>
    </location>
</feature>
<evidence type="ECO:0000313" key="3">
    <source>
        <dbReference type="Proteomes" id="UP001528411"/>
    </source>
</evidence>
<accession>A0ABT5FBW1</accession>
<evidence type="ECO:0000256" key="1">
    <source>
        <dbReference type="SAM" id="SignalP"/>
    </source>
</evidence>
<dbReference type="EMBL" id="JAQOMS010000002">
    <property type="protein sequence ID" value="MDC2889028.1"/>
    <property type="molecule type" value="Genomic_DNA"/>
</dbReference>
<reference evidence="2 3" key="1">
    <citation type="submission" date="2023-01" db="EMBL/GenBank/DDBJ databases">
        <title>Psychrosphaera sp. nov., isolated from marine algae.</title>
        <authorList>
            <person name="Bayburt H."/>
            <person name="Choi B.J."/>
            <person name="Kim J.M."/>
            <person name="Choi D.G."/>
            <person name="Jeon C.O."/>
        </authorList>
    </citation>
    <scope>NUCLEOTIDE SEQUENCE [LARGE SCALE GENOMIC DNA]</scope>
    <source>
        <strain evidence="2 3">G1-22</strain>
    </source>
</reference>
<comment type="caution">
    <text evidence="2">The sequence shown here is derived from an EMBL/GenBank/DDBJ whole genome shotgun (WGS) entry which is preliminary data.</text>
</comment>
<evidence type="ECO:0000313" key="2">
    <source>
        <dbReference type="EMBL" id="MDC2889028.1"/>
    </source>
</evidence>
<dbReference type="Pfam" id="PF04402">
    <property type="entry name" value="SIMPL"/>
    <property type="match status" value="1"/>
</dbReference>